<evidence type="ECO:0000256" key="1">
    <source>
        <dbReference type="SAM" id="SignalP"/>
    </source>
</evidence>
<sequence>MGLRTAWTAVVAVSGALLLTACGPSAPAAKRAPAAASPTHPVFSKRLDDRPYAALGQTEAAKNVTFTQTVTFSAKEGDAVLKTSGKLDFAAGRADGSLGWSVAEGFPDGAAKALGTVDAHRRQDGRTARLVIDPQNLDYRSATADYWLRYSGTTPLAADPHGYALLAANALRGNQAPFSGTLLEVLAATADVKDEALPDGGHRYRAFLVGPSISGFLAGTVPAGGLAGTVNNVRHPLTMTVDRDGRITSAETDVSQAIAKGDDSVLAPVQNLRIKLTLDGYGTSAPGAVPASDKVLPATGAIVRLRETKPGACVDFHTGMTDTALVVKADCERPHDGRILARPVLPDGGYPGHAAAQRQAARECRAAYRDAPSAWTGENVDEKMFWYTTPGEDDWKGDAPPAATCYVLSR</sequence>
<gene>
    <name evidence="2" type="ORF">DWB77_03130</name>
</gene>
<keyword evidence="1" id="KW-0732">Signal</keyword>
<organism evidence="2 3">
    <name type="scientific">Streptomyces hundungensis</name>
    <dbReference type="NCBI Taxonomy" id="1077946"/>
    <lineage>
        <taxon>Bacteria</taxon>
        <taxon>Bacillati</taxon>
        <taxon>Actinomycetota</taxon>
        <taxon>Actinomycetes</taxon>
        <taxon>Kitasatosporales</taxon>
        <taxon>Streptomycetaceae</taxon>
        <taxon>Streptomyces</taxon>
    </lineage>
</organism>
<feature type="signal peptide" evidence="1">
    <location>
        <begin position="1"/>
        <end position="28"/>
    </location>
</feature>
<accession>A0A387HJI3</accession>
<dbReference type="Proteomes" id="UP000271554">
    <property type="component" value="Chromosome"/>
</dbReference>
<protein>
    <recommendedName>
        <fullName evidence="4">Septum formation-related domain-containing protein</fullName>
    </recommendedName>
</protein>
<dbReference type="AlphaFoldDB" id="A0A387HJI3"/>
<dbReference type="KEGG" id="shun:DWB77_03130"/>
<feature type="chain" id="PRO_5017346358" description="Septum formation-related domain-containing protein" evidence="1">
    <location>
        <begin position="29"/>
        <end position="410"/>
    </location>
</feature>
<evidence type="ECO:0000313" key="3">
    <source>
        <dbReference type="Proteomes" id="UP000271554"/>
    </source>
</evidence>
<evidence type="ECO:0000313" key="2">
    <source>
        <dbReference type="EMBL" id="AYG80992.1"/>
    </source>
</evidence>
<dbReference type="EMBL" id="CP032698">
    <property type="protein sequence ID" value="AYG80992.1"/>
    <property type="molecule type" value="Genomic_DNA"/>
</dbReference>
<dbReference type="OrthoDB" id="4124676at2"/>
<proteinExistence type="predicted"/>
<reference evidence="2 3" key="1">
    <citation type="submission" date="2018-10" db="EMBL/GenBank/DDBJ databases">
        <title>Relationship between Morphology and Antimicrobial Activity in Streptomyces.</title>
        <authorList>
            <person name="Kang H.J."/>
            <person name="Kim S.B."/>
        </authorList>
    </citation>
    <scope>NUCLEOTIDE SEQUENCE [LARGE SCALE GENOMIC DNA]</scope>
    <source>
        <strain evidence="2 3">BH38</strain>
    </source>
</reference>
<name>A0A387HJI3_9ACTN</name>
<dbReference type="RefSeq" id="WP_120721844.1">
    <property type="nucleotide sequence ID" value="NZ_CP032698.1"/>
</dbReference>
<evidence type="ECO:0008006" key="4">
    <source>
        <dbReference type="Google" id="ProtNLM"/>
    </source>
</evidence>
<keyword evidence="3" id="KW-1185">Reference proteome</keyword>
<dbReference type="PROSITE" id="PS51257">
    <property type="entry name" value="PROKAR_LIPOPROTEIN"/>
    <property type="match status" value="1"/>
</dbReference>